<keyword evidence="2" id="KW-1185">Reference proteome</keyword>
<protein>
    <submittedName>
        <fullName evidence="1">Uncharacterized protein</fullName>
    </submittedName>
</protein>
<sequence>MRNGWGLNVRTMIVVAANHEGKMEGCRYVINTFVDLSGLGLRYIVRCLLGFRLFHAIRTPLIKDFIVITTILHQLMASTCLISDWRY</sequence>
<dbReference type="InParanoid" id="D2A2J4"/>
<gene>
    <name evidence="1" type="primary">GLEAN_07866</name>
    <name evidence="1" type="ORF">TcasGA2_TC007866</name>
</gene>
<accession>D2A2J4</accession>
<dbReference type="HOGENOM" id="CLU_2486246_0_0_1"/>
<dbReference type="EMBL" id="KQ971338">
    <property type="protein sequence ID" value="EFA02208.1"/>
    <property type="molecule type" value="Genomic_DNA"/>
</dbReference>
<proteinExistence type="predicted"/>
<evidence type="ECO:0000313" key="2">
    <source>
        <dbReference type="Proteomes" id="UP000007266"/>
    </source>
</evidence>
<reference evidence="1 2" key="1">
    <citation type="journal article" date="2008" name="Nature">
        <title>The genome of the model beetle and pest Tribolium castaneum.</title>
        <authorList>
            <consortium name="Tribolium Genome Sequencing Consortium"/>
            <person name="Richards S."/>
            <person name="Gibbs R.A."/>
            <person name="Weinstock G.M."/>
            <person name="Brown S.J."/>
            <person name="Denell R."/>
            <person name="Beeman R.W."/>
            <person name="Gibbs R."/>
            <person name="Beeman R.W."/>
            <person name="Brown S.J."/>
            <person name="Bucher G."/>
            <person name="Friedrich M."/>
            <person name="Grimmelikhuijzen C.J."/>
            <person name="Klingler M."/>
            <person name="Lorenzen M."/>
            <person name="Richards S."/>
            <person name="Roth S."/>
            <person name="Schroder R."/>
            <person name="Tautz D."/>
            <person name="Zdobnov E.M."/>
            <person name="Muzny D."/>
            <person name="Gibbs R.A."/>
            <person name="Weinstock G.M."/>
            <person name="Attaway T."/>
            <person name="Bell S."/>
            <person name="Buhay C.J."/>
            <person name="Chandrabose M.N."/>
            <person name="Chavez D."/>
            <person name="Clerk-Blankenburg K.P."/>
            <person name="Cree A."/>
            <person name="Dao M."/>
            <person name="Davis C."/>
            <person name="Chacko J."/>
            <person name="Dinh H."/>
            <person name="Dugan-Rocha S."/>
            <person name="Fowler G."/>
            <person name="Garner T.T."/>
            <person name="Garnes J."/>
            <person name="Gnirke A."/>
            <person name="Hawes A."/>
            <person name="Hernandez J."/>
            <person name="Hines S."/>
            <person name="Holder M."/>
            <person name="Hume J."/>
            <person name="Jhangiani S.N."/>
            <person name="Joshi V."/>
            <person name="Khan Z.M."/>
            <person name="Jackson L."/>
            <person name="Kovar C."/>
            <person name="Kowis A."/>
            <person name="Lee S."/>
            <person name="Lewis L.R."/>
            <person name="Margolis J."/>
            <person name="Morgan M."/>
            <person name="Nazareth L.V."/>
            <person name="Nguyen N."/>
            <person name="Okwuonu G."/>
            <person name="Parker D."/>
            <person name="Richards S."/>
            <person name="Ruiz S.J."/>
            <person name="Santibanez J."/>
            <person name="Savard J."/>
            <person name="Scherer S.E."/>
            <person name="Schneider B."/>
            <person name="Sodergren E."/>
            <person name="Tautz D."/>
            <person name="Vattahil S."/>
            <person name="Villasana D."/>
            <person name="White C.S."/>
            <person name="Wright R."/>
            <person name="Park Y."/>
            <person name="Beeman R.W."/>
            <person name="Lord J."/>
            <person name="Oppert B."/>
            <person name="Lorenzen M."/>
            <person name="Brown S."/>
            <person name="Wang L."/>
            <person name="Savard J."/>
            <person name="Tautz D."/>
            <person name="Richards S."/>
            <person name="Weinstock G."/>
            <person name="Gibbs R.A."/>
            <person name="Liu Y."/>
            <person name="Worley K."/>
            <person name="Weinstock G."/>
            <person name="Elsik C.G."/>
            <person name="Reese J.T."/>
            <person name="Elhaik E."/>
            <person name="Landan G."/>
            <person name="Graur D."/>
            <person name="Arensburger P."/>
            <person name="Atkinson P."/>
            <person name="Beeman R.W."/>
            <person name="Beidler J."/>
            <person name="Brown S.J."/>
            <person name="Demuth J.P."/>
            <person name="Drury D.W."/>
            <person name="Du Y.Z."/>
            <person name="Fujiwara H."/>
            <person name="Lorenzen M."/>
            <person name="Maselli V."/>
            <person name="Osanai M."/>
            <person name="Park Y."/>
            <person name="Robertson H.M."/>
            <person name="Tu Z."/>
            <person name="Wang J.J."/>
            <person name="Wang S."/>
            <person name="Richards S."/>
            <person name="Song H."/>
            <person name="Zhang L."/>
            <person name="Sodergren E."/>
            <person name="Werner D."/>
            <person name="Stanke M."/>
            <person name="Morgenstern B."/>
            <person name="Solovyev V."/>
            <person name="Kosarev P."/>
            <person name="Brown G."/>
            <person name="Chen H.C."/>
            <person name="Ermolaeva O."/>
            <person name="Hlavina W."/>
            <person name="Kapustin Y."/>
            <person name="Kiryutin B."/>
            <person name="Kitts P."/>
            <person name="Maglott D."/>
            <person name="Pruitt K."/>
            <person name="Sapojnikov V."/>
            <person name="Souvorov A."/>
            <person name="Mackey A.J."/>
            <person name="Waterhouse R.M."/>
            <person name="Wyder S."/>
            <person name="Zdobnov E.M."/>
            <person name="Zdobnov E.M."/>
            <person name="Wyder S."/>
            <person name="Kriventseva E.V."/>
            <person name="Kadowaki T."/>
            <person name="Bork P."/>
            <person name="Aranda M."/>
            <person name="Bao R."/>
            <person name="Beermann A."/>
            <person name="Berns N."/>
            <person name="Bolognesi R."/>
            <person name="Bonneton F."/>
            <person name="Bopp D."/>
            <person name="Brown S.J."/>
            <person name="Bucher G."/>
            <person name="Butts T."/>
            <person name="Chaumot A."/>
            <person name="Denell R.E."/>
            <person name="Ferrier D.E."/>
            <person name="Friedrich M."/>
            <person name="Gordon C.M."/>
            <person name="Jindra M."/>
            <person name="Klingler M."/>
            <person name="Lan Q."/>
            <person name="Lattorff H.M."/>
            <person name="Laudet V."/>
            <person name="von Levetsow C."/>
            <person name="Liu Z."/>
            <person name="Lutz R."/>
            <person name="Lynch J.A."/>
            <person name="da Fonseca R.N."/>
            <person name="Posnien N."/>
            <person name="Reuter R."/>
            <person name="Roth S."/>
            <person name="Savard J."/>
            <person name="Schinko J.B."/>
            <person name="Schmitt C."/>
            <person name="Schoppmeier M."/>
            <person name="Schroder R."/>
            <person name="Shippy T.D."/>
            <person name="Simonnet F."/>
            <person name="Marques-Souza H."/>
            <person name="Tautz D."/>
            <person name="Tomoyasu Y."/>
            <person name="Trauner J."/>
            <person name="Van der Zee M."/>
            <person name="Vervoort M."/>
            <person name="Wittkopp N."/>
            <person name="Wimmer E.A."/>
            <person name="Yang X."/>
            <person name="Jones A.K."/>
            <person name="Sattelle D.B."/>
            <person name="Ebert P.R."/>
            <person name="Nelson D."/>
            <person name="Scott J.G."/>
            <person name="Beeman R.W."/>
            <person name="Muthukrishnan S."/>
            <person name="Kramer K.J."/>
            <person name="Arakane Y."/>
            <person name="Beeman R.W."/>
            <person name="Zhu Q."/>
            <person name="Hogenkamp D."/>
            <person name="Dixit R."/>
            <person name="Oppert B."/>
            <person name="Jiang H."/>
            <person name="Zou Z."/>
            <person name="Marshall J."/>
            <person name="Elpidina E."/>
            <person name="Vinokurov K."/>
            <person name="Oppert C."/>
            <person name="Zou Z."/>
            <person name="Evans J."/>
            <person name="Lu Z."/>
            <person name="Zhao P."/>
            <person name="Sumathipala N."/>
            <person name="Altincicek B."/>
            <person name="Vilcinskas A."/>
            <person name="Williams M."/>
            <person name="Hultmark D."/>
            <person name="Hetru C."/>
            <person name="Jiang H."/>
            <person name="Grimmelikhuijzen C.J."/>
            <person name="Hauser F."/>
            <person name="Cazzamali G."/>
            <person name="Williamson M."/>
            <person name="Park Y."/>
            <person name="Li B."/>
            <person name="Tanaka Y."/>
            <person name="Predel R."/>
            <person name="Neupert S."/>
            <person name="Schachtner J."/>
            <person name="Verleyen P."/>
            <person name="Raible F."/>
            <person name="Bork P."/>
            <person name="Friedrich M."/>
            <person name="Walden K.K."/>
            <person name="Robertson H.M."/>
            <person name="Angeli S."/>
            <person name="Foret S."/>
            <person name="Bucher G."/>
            <person name="Schuetz S."/>
            <person name="Maleszka R."/>
            <person name="Wimmer E.A."/>
            <person name="Beeman R.W."/>
            <person name="Lorenzen M."/>
            <person name="Tomoyasu Y."/>
            <person name="Miller S.C."/>
            <person name="Grossmann D."/>
            <person name="Bucher G."/>
        </authorList>
    </citation>
    <scope>NUCLEOTIDE SEQUENCE [LARGE SCALE GENOMIC DNA]</scope>
    <source>
        <strain evidence="1 2">Georgia GA2</strain>
    </source>
</reference>
<reference evidence="1 2" key="2">
    <citation type="journal article" date="2010" name="Nucleic Acids Res.">
        <title>BeetleBase in 2010: revisions to provide comprehensive genomic information for Tribolium castaneum.</title>
        <authorList>
            <person name="Kim H.S."/>
            <person name="Murphy T."/>
            <person name="Xia J."/>
            <person name="Caragea D."/>
            <person name="Park Y."/>
            <person name="Beeman R.W."/>
            <person name="Lorenzen M.D."/>
            <person name="Butcher S."/>
            <person name="Manak J.R."/>
            <person name="Brown S.J."/>
        </authorList>
    </citation>
    <scope>GENOME REANNOTATION</scope>
    <source>
        <strain evidence="1 2">Georgia GA2</strain>
    </source>
</reference>
<organism evidence="1 2">
    <name type="scientific">Tribolium castaneum</name>
    <name type="common">Red flour beetle</name>
    <dbReference type="NCBI Taxonomy" id="7070"/>
    <lineage>
        <taxon>Eukaryota</taxon>
        <taxon>Metazoa</taxon>
        <taxon>Ecdysozoa</taxon>
        <taxon>Arthropoda</taxon>
        <taxon>Hexapoda</taxon>
        <taxon>Insecta</taxon>
        <taxon>Pterygota</taxon>
        <taxon>Neoptera</taxon>
        <taxon>Endopterygota</taxon>
        <taxon>Coleoptera</taxon>
        <taxon>Polyphaga</taxon>
        <taxon>Cucujiformia</taxon>
        <taxon>Tenebrionidae</taxon>
        <taxon>Tenebrionidae incertae sedis</taxon>
        <taxon>Tribolium</taxon>
    </lineage>
</organism>
<name>D2A2J4_TRICA</name>
<dbReference type="Proteomes" id="UP000007266">
    <property type="component" value="Linkage group 4"/>
</dbReference>
<evidence type="ECO:0000313" key="1">
    <source>
        <dbReference type="EMBL" id="EFA02208.1"/>
    </source>
</evidence>
<dbReference type="AlphaFoldDB" id="D2A2J4"/>